<evidence type="ECO:0000313" key="1">
    <source>
        <dbReference type="EMBL" id="KAG8647259.1"/>
    </source>
</evidence>
<keyword evidence="2" id="KW-1185">Reference proteome</keyword>
<accession>A0ACB7H5C8</accession>
<reference evidence="2" key="1">
    <citation type="journal article" date="2016" name="Nat. Biotechnol.">
        <title>Sequencing wild and cultivated cassava and related species reveals extensive interspecific hybridization and genetic diversity.</title>
        <authorList>
            <person name="Bredeson J.V."/>
            <person name="Lyons J.B."/>
            <person name="Prochnik S.E."/>
            <person name="Wu G.A."/>
            <person name="Ha C.M."/>
            <person name="Edsinger-Gonzales E."/>
            <person name="Grimwood J."/>
            <person name="Schmutz J."/>
            <person name="Rabbi I.Y."/>
            <person name="Egesi C."/>
            <person name="Nauluvula P."/>
            <person name="Lebot V."/>
            <person name="Ndunguru J."/>
            <person name="Mkamilo G."/>
            <person name="Bart R.S."/>
            <person name="Setter T.L."/>
            <person name="Gleadow R.M."/>
            <person name="Kulakow P."/>
            <person name="Ferguson M.E."/>
            <person name="Rounsley S."/>
            <person name="Rokhsar D.S."/>
        </authorList>
    </citation>
    <scope>NUCLEOTIDE SEQUENCE [LARGE SCALE GENOMIC DNA]</scope>
    <source>
        <strain evidence="2">cv. AM560-2</strain>
    </source>
</reference>
<proteinExistence type="predicted"/>
<evidence type="ECO:0000313" key="2">
    <source>
        <dbReference type="Proteomes" id="UP000091857"/>
    </source>
</evidence>
<comment type="caution">
    <text evidence="1">The sequence shown here is derived from an EMBL/GenBank/DDBJ whole genome shotgun (WGS) entry which is preliminary data.</text>
</comment>
<dbReference type="Proteomes" id="UP000091857">
    <property type="component" value="Chromosome 9"/>
</dbReference>
<protein>
    <submittedName>
        <fullName evidence="1">Uncharacterized protein</fullName>
    </submittedName>
</protein>
<name>A0ACB7H5C8_MANES</name>
<organism evidence="1 2">
    <name type="scientific">Manihot esculenta</name>
    <name type="common">Cassava</name>
    <name type="synonym">Jatropha manihot</name>
    <dbReference type="NCBI Taxonomy" id="3983"/>
    <lineage>
        <taxon>Eukaryota</taxon>
        <taxon>Viridiplantae</taxon>
        <taxon>Streptophyta</taxon>
        <taxon>Embryophyta</taxon>
        <taxon>Tracheophyta</taxon>
        <taxon>Spermatophyta</taxon>
        <taxon>Magnoliopsida</taxon>
        <taxon>eudicotyledons</taxon>
        <taxon>Gunneridae</taxon>
        <taxon>Pentapetalae</taxon>
        <taxon>rosids</taxon>
        <taxon>fabids</taxon>
        <taxon>Malpighiales</taxon>
        <taxon>Euphorbiaceae</taxon>
        <taxon>Crotonoideae</taxon>
        <taxon>Manihoteae</taxon>
        <taxon>Manihot</taxon>
    </lineage>
</organism>
<dbReference type="EMBL" id="CM004395">
    <property type="protein sequence ID" value="KAG8647259.1"/>
    <property type="molecule type" value="Genomic_DNA"/>
</dbReference>
<sequence>MPPKFDPSQVVDVFVRVTGGEVGAASSLAPKIGPLGLSPKKIGEDIAKETAKDWKGLRVTVKLTVQNRQAKVSVVPSAAALVIKALKEPERDRKKTKNIKHSGNISLDDVIEIAKDLSGSVKEILGTCVSVGCTVDGKDPKDLQQEITDGEVEIPLD</sequence>
<gene>
    <name evidence="1" type="ORF">MANES_09G068860v8</name>
</gene>